<feature type="compositionally biased region" description="Low complexity" evidence="1">
    <location>
        <begin position="16"/>
        <end position="39"/>
    </location>
</feature>
<evidence type="ECO:0000256" key="2">
    <source>
        <dbReference type="SAM" id="Phobius"/>
    </source>
</evidence>
<comment type="caution">
    <text evidence="3">The sequence shown here is derived from an EMBL/GenBank/DDBJ whole genome shotgun (WGS) entry which is preliminary data.</text>
</comment>
<evidence type="ECO:0000313" key="4">
    <source>
        <dbReference type="Proteomes" id="UP000239649"/>
    </source>
</evidence>
<keyword evidence="2" id="KW-1133">Transmembrane helix</keyword>
<accession>A0A2P6V4J3</accession>
<name>A0A2P6V4J3_9CHLO</name>
<sequence length="240" mass="24586">MSQPGRAGYEPLLDEQGGAASSRGQQQQQPAAAAAAAAAPASAAPAPAAPAHAVLGIPAYPQQQTVGRPAAIGSFPPYLEELPPSAAEEWERAAVLMSLWLGCAAATLALTTLTGNVLGMIGSLCATLAAATHRCKCCRPAMVGDDLGALVQRVFSLAVAAATLCGIVATLTLLIAFGLSAACAAEHGEIEREHCAEMTEATLFYGLWLAAFTALTVAVLRRASRMRRLLNPVTNGVVNI</sequence>
<dbReference type="AlphaFoldDB" id="A0A2P6V4J3"/>
<keyword evidence="2" id="KW-0472">Membrane</keyword>
<keyword evidence="2" id="KW-0812">Transmembrane</keyword>
<reference evidence="3 4" key="1">
    <citation type="journal article" date="2018" name="Plant J.">
        <title>Genome sequences of Chlorella sorokiniana UTEX 1602 and Micractinium conductrix SAG 241.80: implications to maltose excretion by a green alga.</title>
        <authorList>
            <person name="Arriola M.B."/>
            <person name="Velmurugan N."/>
            <person name="Zhang Y."/>
            <person name="Plunkett M.H."/>
            <person name="Hondzo H."/>
            <person name="Barney B.M."/>
        </authorList>
    </citation>
    <scope>NUCLEOTIDE SEQUENCE [LARGE SCALE GENOMIC DNA]</scope>
    <source>
        <strain evidence="3 4">SAG 241.80</strain>
    </source>
</reference>
<feature type="transmembrane region" description="Helical" evidence="2">
    <location>
        <begin position="154"/>
        <end position="182"/>
    </location>
</feature>
<keyword evidence="3" id="KW-0548">Nucleotidyltransferase</keyword>
<dbReference type="Proteomes" id="UP000239649">
    <property type="component" value="Unassembled WGS sequence"/>
</dbReference>
<dbReference type="OrthoDB" id="10416110at2759"/>
<dbReference type="GO" id="GO:0016779">
    <property type="term" value="F:nucleotidyltransferase activity"/>
    <property type="evidence" value="ECO:0007669"/>
    <property type="project" value="UniProtKB-KW"/>
</dbReference>
<evidence type="ECO:0000256" key="1">
    <source>
        <dbReference type="SAM" id="MobiDB-lite"/>
    </source>
</evidence>
<organism evidence="3 4">
    <name type="scientific">Micractinium conductrix</name>
    <dbReference type="NCBI Taxonomy" id="554055"/>
    <lineage>
        <taxon>Eukaryota</taxon>
        <taxon>Viridiplantae</taxon>
        <taxon>Chlorophyta</taxon>
        <taxon>core chlorophytes</taxon>
        <taxon>Trebouxiophyceae</taxon>
        <taxon>Chlorellales</taxon>
        <taxon>Chlorellaceae</taxon>
        <taxon>Chlorella clade</taxon>
        <taxon>Micractinium</taxon>
    </lineage>
</organism>
<keyword evidence="4" id="KW-1185">Reference proteome</keyword>
<dbReference type="EMBL" id="LHPF02000030">
    <property type="protein sequence ID" value="PSC69010.1"/>
    <property type="molecule type" value="Genomic_DNA"/>
</dbReference>
<feature type="transmembrane region" description="Helical" evidence="2">
    <location>
        <begin position="202"/>
        <end position="220"/>
    </location>
</feature>
<proteinExistence type="predicted"/>
<gene>
    <name evidence="3" type="ORF">C2E20_7426</name>
</gene>
<keyword evidence="3" id="KW-0808">Transferase</keyword>
<protein>
    <submittedName>
        <fullName evidence="3">UTP-glucose-1-phosphate uridylyltransferase</fullName>
    </submittedName>
</protein>
<evidence type="ECO:0000313" key="3">
    <source>
        <dbReference type="EMBL" id="PSC69010.1"/>
    </source>
</evidence>
<feature type="region of interest" description="Disordered" evidence="1">
    <location>
        <begin position="1"/>
        <end position="39"/>
    </location>
</feature>